<keyword evidence="8" id="KW-1185">Reference proteome</keyword>
<keyword evidence="2" id="KW-1003">Cell membrane</keyword>
<dbReference type="InterPro" id="IPR017039">
    <property type="entry name" value="Virul_fac_BrkB"/>
</dbReference>
<evidence type="ECO:0000256" key="2">
    <source>
        <dbReference type="ARBA" id="ARBA00022475"/>
    </source>
</evidence>
<evidence type="ECO:0000256" key="6">
    <source>
        <dbReference type="SAM" id="Phobius"/>
    </source>
</evidence>
<dbReference type="PANTHER" id="PTHR30213:SF0">
    <property type="entry name" value="UPF0761 MEMBRANE PROTEIN YIHY"/>
    <property type="match status" value="1"/>
</dbReference>
<gene>
    <name evidence="7" type="ORF">DAMNIGENAA_24310</name>
</gene>
<comment type="caution">
    <text evidence="7">The sequence shown here is derived from an EMBL/GenBank/DDBJ whole genome shotgun (WGS) entry which is preliminary data.</text>
</comment>
<feature type="transmembrane region" description="Helical" evidence="6">
    <location>
        <begin position="273"/>
        <end position="296"/>
    </location>
</feature>
<evidence type="ECO:0000313" key="8">
    <source>
        <dbReference type="Proteomes" id="UP001144372"/>
    </source>
</evidence>
<evidence type="ECO:0000313" key="7">
    <source>
        <dbReference type="EMBL" id="GLI34998.1"/>
    </source>
</evidence>
<evidence type="ECO:0000256" key="3">
    <source>
        <dbReference type="ARBA" id="ARBA00022692"/>
    </source>
</evidence>
<sequence length="450" mass="49899">MRSRFPLHSKFKEGLEFWTTGIWRMETGNLPFFKRIFIEGLKILNLTLQGLFKESIHLRAASLTFYSLLSIVPLLAMIFGVAKGFGLEKVMERALLTRVHGQEEVFTLMIGFARNLLQSTQGSVIAGVGVIVLFWSVIQIFGSIEKSFNEIWEIDKERPLLRKATDYLSLSLLCAILGTISSAATVMITSGAQSLVSRVKMLETVSPAIFLALNFLPVTALWVLFTLIYAAIPNTQVKPVPAILAGVVAGTAFQLFQQLYIEFQIGVAKYNAIYGSFAALPLFLVWLQVSWLIVLVGARLSFAAQHVDRFQHQWRAGPLSPRFERLLALLVSVLVVKRFCSAEGALAAKEIATRLKIPVPVVEGLLNKLVDCGVLSLVGWGTEEEHRYQPAVDPARLTITFVISRLDELGFEDLPVVGTEGYSELCRLTEQLLEPLASSPANVLLKNIYA</sequence>
<evidence type="ECO:0000256" key="4">
    <source>
        <dbReference type="ARBA" id="ARBA00022989"/>
    </source>
</evidence>
<dbReference type="RefSeq" id="WP_281794504.1">
    <property type="nucleotide sequence ID" value="NZ_BSDR01000001.1"/>
</dbReference>
<feature type="transmembrane region" description="Helical" evidence="6">
    <location>
        <begin position="242"/>
        <end position="261"/>
    </location>
</feature>
<accession>A0A9W6FUA5</accession>
<protein>
    <recommendedName>
        <fullName evidence="9">YihY/virulence factor BrkB family protein</fullName>
    </recommendedName>
</protein>
<dbReference type="Pfam" id="PF03631">
    <property type="entry name" value="Virul_fac_BrkB"/>
    <property type="match status" value="1"/>
</dbReference>
<evidence type="ECO:0000256" key="1">
    <source>
        <dbReference type="ARBA" id="ARBA00004651"/>
    </source>
</evidence>
<dbReference type="NCBIfam" id="TIGR00765">
    <property type="entry name" value="yihY_not_rbn"/>
    <property type="match status" value="1"/>
</dbReference>
<dbReference type="Proteomes" id="UP001144372">
    <property type="component" value="Unassembled WGS sequence"/>
</dbReference>
<keyword evidence="3 6" id="KW-0812">Transmembrane</keyword>
<keyword evidence="5 6" id="KW-0472">Membrane</keyword>
<dbReference type="GO" id="GO:0005886">
    <property type="term" value="C:plasma membrane"/>
    <property type="evidence" value="ECO:0007669"/>
    <property type="project" value="UniProtKB-SubCell"/>
</dbReference>
<dbReference type="EMBL" id="BSDR01000001">
    <property type="protein sequence ID" value="GLI34998.1"/>
    <property type="molecule type" value="Genomic_DNA"/>
</dbReference>
<proteinExistence type="predicted"/>
<dbReference type="AlphaFoldDB" id="A0A9W6FUA5"/>
<comment type="subcellular location">
    <subcellularLocation>
        <location evidence="1">Cell membrane</location>
        <topology evidence="1">Multi-pass membrane protein</topology>
    </subcellularLocation>
</comment>
<keyword evidence="4 6" id="KW-1133">Transmembrane helix</keyword>
<feature type="transmembrane region" description="Helical" evidence="6">
    <location>
        <begin position="165"/>
        <end position="188"/>
    </location>
</feature>
<name>A0A9W6FUA5_9BACT</name>
<organism evidence="7 8">
    <name type="scientific">Desulforhabdus amnigena</name>
    <dbReference type="NCBI Taxonomy" id="40218"/>
    <lineage>
        <taxon>Bacteria</taxon>
        <taxon>Pseudomonadati</taxon>
        <taxon>Thermodesulfobacteriota</taxon>
        <taxon>Syntrophobacteria</taxon>
        <taxon>Syntrophobacterales</taxon>
        <taxon>Syntrophobacteraceae</taxon>
        <taxon>Desulforhabdus</taxon>
    </lineage>
</organism>
<evidence type="ECO:0008006" key="9">
    <source>
        <dbReference type="Google" id="ProtNLM"/>
    </source>
</evidence>
<feature type="transmembrane region" description="Helical" evidence="6">
    <location>
        <begin position="208"/>
        <end position="230"/>
    </location>
</feature>
<feature type="transmembrane region" description="Helical" evidence="6">
    <location>
        <begin position="124"/>
        <end position="144"/>
    </location>
</feature>
<feature type="transmembrane region" description="Helical" evidence="6">
    <location>
        <begin position="63"/>
        <end position="82"/>
    </location>
</feature>
<evidence type="ECO:0000256" key="5">
    <source>
        <dbReference type="ARBA" id="ARBA00023136"/>
    </source>
</evidence>
<dbReference type="PANTHER" id="PTHR30213">
    <property type="entry name" value="INNER MEMBRANE PROTEIN YHJD"/>
    <property type="match status" value="1"/>
</dbReference>
<reference evidence="7" key="1">
    <citation type="submission" date="2022-12" db="EMBL/GenBank/DDBJ databases">
        <title>Reference genome sequencing for broad-spectrum identification of bacterial and archaeal isolates by mass spectrometry.</title>
        <authorList>
            <person name="Sekiguchi Y."/>
            <person name="Tourlousse D.M."/>
        </authorList>
    </citation>
    <scope>NUCLEOTIDE SEQUENCE</scope>
    <source>
        <strain evidence="7">ASRB1</strain>
    </source>
</reference>